<accession>A0A2P7TX47</accession>
<evidence type="ECO:0000313" key="3">
    <source>
        <dbReference type="Proteomes" id="UP000241868"/>
    </source>
</evidence>
<proteinExistence type="predicted"/>
<sequence>MVTPFLKGILGDRHTPTLVHKDKLKILKLLHASIIIVMAGFLIFPVGKCRITPFGAAKPAYNNLRPSESISTFRWPV</sequence>
<comment type="caution">
    <text evidence="2">The sequence shown here is derived from an EMBL/GenBank/DDBJ whole genome shotgun (WGS) entry which is preliminary data.</text>
</comment>
<keyword evidence="1" id="KW-1133">Transmembrane helix</keyword>
<feature type="transmembrane region" description="Helical" evidence="1">
    <location>
        <begin position="26"/>
        <end position="44"/>
    </location>
</feature>
<dbReference type="Proteomes" id="UP000241868">
    <property type="component" value="Unassembled WGS sequence"/>
</dbReference>
<dbReference type="AlphaFoldDB" id="A0A2P7TX47"/>
<evidence type="ECO:0000256" key="1">
    <source>
        <dbReference type="SAM" id="Phobius"/>
    </source>
</evidence>
<organism evidence="2 3">
    <name type="scientific">Neisseria iguanae</name>
    <dbReference type="NCBI Taxonomy" id="90242"/>
    <lineage>
        <taxon>Bacteria</taxon>
        <taxon>Pseudomonadati</taxon>
        <taxon>Pseudomonadota</taxon>
        <taxon>Betaproteobacteria</taxon>
        <taxon>Neisseriales</taxon>
        <taxon>Neisseriaceae</taxon>
        <taxon>Neisseria</taxon>
    </lineage>
</organism>
<keyword evidence="1" id="KW-0812">Transmembrane</keyword>
<keyword evidence="3" id="KW-1185">Reference proteome</keyword>
<reference evidence="2 3" key="1">
    <citation type="submission" date="2018-03" db="EMBL/GenBank/DDBJ databases">
        <title>Neisseria weixii sp. nov., isolated from the intestinal contents of Tibetan Plateau pika (Ochotona curzoniae) in Yushu, Qinghai Province, China.</title>
        <authorList>
            <person name="Gui Z."/>
        </authorList>
    </citation>
    <scope>NUCLEOTIDE SEQUENCE [LARGE SCALE GENOMIC DNA]</scope>
    <source>
        <strain evidence="2 3">ATCC 51483</strain>
    </source>
</reference>
<dbReference type="EMBL" id="PXYY01000137">
    <property type="protein sequence ID" value="PSJ79287.1"/>
    <property type="molecule type" value="Genomic_DNA"/>
</dbReference>
<gene>
    <name evidence="2" type="ORF">C7N83_13145</name>
</gene>
<keyword evidence="1" id="KW-0472">Membrane</keyword>
<protein>
    <submittedName>
        <fullName evidence="2">Uncharacterized protein</fullName>
    </submittedName>
</protein>
<name>A0A2P7TX47_9NEIS</name>
<evidence type="ECO:0000313" key="2">
    <source>
        <dbReference type="EMBL" id="PSJ79287.1"/>
    </source>
</evidence>